<dbReference type="InterPro" id="IPR047650">
    <property type="entry name" value="Transpos_IS110"/>
</dbReference>
<protein>
    <submittedName>
        <fullName evidence="2">IS110 family transposase</fullName>
    </submittedName>
</protein>
<evidence type="ECO:0000313" key="3">
    <source>
        <dbReference type="Proteomes" id="UP000584642"/>
    </source>
</evidence>
<reference evidence="2 3" key="1">
    <citation type="submission" date="2020-05" db="EMBL/GenBank/DDBJ databases">
        <title>Azospirillum oleiclasticum sp. nov, a nitrogen-fixing and heavy crude oil-emulsifying bacterium isolated from the crude oil of Yumen Oilfield.</title>
        <authorList>
            <person name="Wu D."/>
            <person name="Cai M."/>
            <person name="Zhang X."/>
        </authorList>
    </citation>
    <scope>NUCLEOTIDE SEQUENCE [LARGE SCALE GENOMIC DNA]</scope>
    <source>
        <strain evidence="2 3">ROY-1-1-2</strain>
    </source>
</reference>
<organism evidence="2 3">
    <name type="scientific">Azospirillum oleiclasticum</name>
    <dbReference type="NCBI Taxonomy" id="2735135"/>
    <lineage>
        <taxon>Bacteria</taxon>
        <taxon>Pseudomonadati</taxon>
        <taxon>Pseudomonadota</taxon>
        <taxon>Alphaproteobacteria</taxon>
        <taxon>Rhodospirillales</taxon>
        <taxon>Azospirillaceae</taxon>
        <taxon>Azospirillum</taxon>
    </lineage>
</organism>
<sequence>MACLLDEHDVGSPPTSIDGIAPGTAARLIAELGDPARFDSAAVLSAYVGVIPALWQSGKRRPTCAEISTIGNARLRSKGKPALVAVYAVAKARKHFEPKLAA</sequence>
<evidence type="ECO:0000313" key="2">
    <source>
        <dbReference type="EMBL" id="NYZ24877.1"/>
    </source>
</evidence>
<dbReference type="Proteomes" id="UP000584642">
    <property type="component" value="Unassembled WGS sequence"/>
</dbReference>
<keyword evidence="3" id="KW-1185">Reference proteome</keyword>
<dbReference type="PANTHER" id="PTHR33055:SF13">
    <property type="entry name" value="TRANSPOSASE"/>
    <property type="match status" value="1"/>
</dbReference>
<name>A0ABX2TMS2_9PROT</name>
<comment type="caution">
    <text evidence="2">The sequence shown here is derived from an EMBL/GenBank/DDBJ whole genome shotgun (WGS) entry which is preliminary data.</text>
</comment>
<dbReference type="Pfam" id="PF02371">
    <property type="entry name" value="Transposase_20"/>
    <property type="match status" value="1"/>
</dbReference>
<feature type="domain" description="Transposase IS116/IS110/IS902 C-terminal" evidence="1">
    <location>
        <begin position="15"/>
        <end position="78"/>
    </location>
</feature>
<accession>A0ABX2TMS2</accession>
<dbReference type="EMBL" id="JABFDB010000046">
    <property type="protein sequence ID" value="NYZ24877.1"/>
    <property type="molecule type" value="Genomic_DNA"/>
</dbReference>
<dbReference type="PANTHER" id="PTHR33055">
    <property type="entry name" value="TRANSPOSASE FOR INSERTION SEQUENCE ELEMENT IS1111A"/>
    <property type="match status" value="1"/>
</dbReference>
<proteinExistence type="predicted"/>
<evidence type="ECO:0000259" key="1">
    <source>
        <dbReference type="Pfam" id="PF02371"/>
    </source>
</evidence>
<dbReference type="InterPro" id="IPR003346">
    <property type="entry name" value="Transposase_20"/>
</dbReference>
<gene>
    <name evidence="2" type="ORF">HND93_34680</name>
</gene>